<dbReference type="InterPro" id="IPR036420">
    <property type="entry name" value="BRCT_dom_sf"/>
</dbReference>
<evidence type="ECO:0000256" key="2">
    <source>
        <dbReference type="ARBA" id="ARBA00022517"/>
    </source>
</evidence>
<accession>A0ABY8CLJ9</accession>
<evidence type="ECO:0000256" key="3">
    <source>
        <dbReference type="ARBA" id="ARBA00022552"/>
    </source>
</evidence>
<dbReference type="Pfam" id="PF06732">
    <property type="entry name" value="Pescadillo_N"/>
    <property type="match status" value="1"/>
</dbReference>
<evidence type="ECO:0000259" key="5">
    <source>
        <dbReference type="PROSITE" id="PS50172"/>
    </source>
</evidence>
<reference evidence="6 7" key="1">
    <citation type="submission" date="2023-02" db="EMBL/GenBank/DDBJ databases">
        <title>Encephalitozoon hellem ATCC 50451 complete genome.</title>
        <authorList>
            <person name="Mascarenhas dos Santos A.C."/>
            <person name="Julian A.T."/>
            <person name="Pombert J.-F."/>
        </authorList>
    </citation>
    <scope>NUCLEOTIDE SEQUENCE [LARGE SCALE GENOMIC DNA]</scope>
    <source>
        <strain evidence="6 7">ATCC 50451</strain>
    </source>
</reference>
<dbReference type="InterPro" id="IPR001357">
    <property type="entry name" value="BRCT_dom"/>
</dbReference>
<dbReference type="EMBL" id="CP119072">
    <property type="protein sequence ID" value="WEL39809.1"/>
    <property type="molecule type" value="Genomic_DNA"/>
</dbReference>
<keyword evidence="7" id="KW-1185">Reference proteome</keyword>
<dbReference type="Pfam" id="PF16589">
    <property type="entry name" value="BRCT_2"/>
    <property type="match status" value="1"/>
</dbReference>
<comment type="subcellular location">
    <subcellularLocation>
        <location evidence="1">Nucleus</location>
    </subcellularLocation>
</comment>
<name>A0ABY8CLJ9_ENCHE</name>
<feature type="domain" description="BRCT" evidence="5">
    <location>
        <begin position="272"/>
        <end position="351"/>
    </location>
</feature>
<evidence type="ECO:0000256" key="1">
    <source>
        <dbReference type="ARBA" id="ARBA00004123"/>
    </source>
</evidence>
<organism evidence="6 7">
    <name type="scientific">Encephalitozoon hellem</name>
    <name type="common">Microsporidian parasite</name>
    <dbReference type="NCBI Taxonomy" id="27973"/>
    <lineage>
        <taxon>Eukaryota</taxon>
        <taxon>Fungi</taxon>
        <taxon>Fungi incertae sedis</taxon>
        <taxon>Microsporidia</taxon>
        <taxon>Unikaryonidae</taxon>
        <taxon>Encephalitozoon</taxon>
    </lineage>
</organism>
<evidence type="ECO:0000313" key="7">
    <source>
        <dbReference type="Proteomes" id="UP001217963"/>
    </source>
</evidence>
<dbReference type="PANTHER" id="PTHR12221:SF6">
    <property type="entry name" value="PESCADILLO HOMOLOG"/>
    <property type="match status" value="1"/>
</dbReference>
<keyword evidence="4" id="KW-0539">Nucleus</keyword>
<dbReference type="PANTHER" id="PTHR12221">
    <property type="entry name" value="PESCADILLO - RELATED"/>
    <property type="match status" value="1"/>
</dbReference>
<keyword evidence="3" id="KW-0698">rRNA processing</keyword>
<sequence length="399" mass="45834">MGSSYIKPPKKYISKDLVMKNLDLQEKEFDKLVTLCGVHPYIPKNNRKVDQGDGFYYRISDANKLIHSDAYRTLIKNRNLENKKKRYTGTGIEYKIKNIHYREYGYVDLIKSRCKGFGEAVDELNHTLSNLYLGRMLGLDDGIPEVIEMFEEFVARKSLLECSYMSKSGVYNQITLGKIRVVWLVPYPGAELKDIIEEKKDMPKKFEWSEPNFLDFLSSSEEESSESGEAEGICNDPAKIDISLLSYSIPLLMTHCKLVLHKLEKVYESHKEQRKIFEGVKFYIESKAVEGALRLIALSCGGSIVESPCNADIHISEKIDEMVENVTYVQPQYLFDCLNQGKRLYAEAYSIGRSLPKHASPFASIDSVISKESLMTMSKTKRHKIEDLVNRFEDVEYEQ</sequence>
<dbReference type="Gene3D" id="3.40.50.10190">
    <property type="entry name" value="BRCT domain"/>
    <property type="match status" value="1"/>
</dbReference>
<keyword evidence="2" id="KW-0690">Ribosome biogenesis</keyword>
<evidence type="ECO:0000256" key="4">
    <source>
        <dbReference type="ARBA" id="ARBA00023242"/>
    </source>
</evidence>
<proteinExistence type="predicted"/>
<dbReference type="PROSITE" id="PS50172">
    <property type="entry name" value="BRCT"/>
    <property type="match status" value="1"/>
</dbReference>
<gene>
    <name evidence="6" type="ORF">PFJ87_11g00460</name>
</gene>
<dbReference type="Proteomes" id="UP001217963">
    <property type="component" value="Chromosome XI"/>
</dbReference>
<dbReference type="SUPFAM" id="SSF52113">
    <property type="entry name" value="BRCT domain"/>
    <property type="match status" value="1"/>
</dbReference>
<evidence type="ECO:0000313" key="6">
    <source>
        <dbReference type="EMBL" id="WEL39809.1"/>
    </source>
</evidence>
<protein>
    <submittedName>
        <fullName evidence="6">Pescadillo N-terminus domain-containing protein</fullName>
    </submittedName>
</protein>
<dbReference type="InterPro" id="IPR010613">
    <property type="entry name" value="PES"/>
</dbReference>